<protein>
    <submittedName>
        <fullName evidence="1">YppE family protein</fullName>
    </submittedName>
</protein>
<proteinExistence type="predicted"/>
<dbReference type="InterPro" id="IPR023351">
    <property type="entry name" value="YppE-like_sf"/>
</dbReference>
<gene>
    <name evidence="1" type="ORF">QWT69_08185</name>
</gene>
<dbReference type="EMBL" id="CP129118">
    <property type="protein sequence ID" value="WOV89069.1"/>
    <property type="molecule type" value="Genomic_DNA"/>
</dbReference>
<keyword evidence="2" id="KW-1185">Reference proteome</keyword>
<dbReference type="SUPFAM" id="SSF140415">
    <property type="entry name" value="YppE-like"/>
    <property type="match status" value="1"/>
</dbReference>
<accession>A0ABZ0LA60</accession>
<name>A0ABZ0LA60_9BACL</name>
<evidence type="ECO:0000313" key="2">
    <source>
        <dbReference type="Proteomes" id="UP001303902"/>
    </source>
</evidence>
<dbReference type="Gene3D" id="1.20.120.440">
    <property type="entry name" value="YppE-like"/>
    <property type="match status" value="1"/>
</dbReference>
<sequence>MLTLQEKTIQLLAVCEECLERHTKMRETGHEPDFFTEVKPYADVNHRLLEEWADEVRELIRNERPKYVHIHQVESLNDSMKQFIVQSFYSKTGKKRFILSINSATYTFKTVLKALQDEGGEDN</sequence>
<dbReference type="InterPro" id="IPR014913">
    <property type="entry name" value="YppE-like"/>
</dbReference>
<dbReference type="RefSeq" id="WP_317970767.1">
    <property type="nucleotide sequence ID" value="NZ_CP129118.1"/>
</dbReference>
<dbReference type="Proteomes" id="UP001303902">
    <property type="component" value="Chromosome"/>
</dbReference>
<dbReference type="Pfam" id="PF08807">
    <property type="entry name" value="DUF1798"/>
    <property type="match status" value="1"/>
</dbReference>
<organism evidence="1 2">
    <name type="scientific">Sporosarcina oncorhynchi</name>
    <dbReference type="NCBI Taxonomy" id="3056444"/>
    <lineage>
        <taxon>Bacteria</taxon>
        <taxon>Bacillati</taxon>
        <taxon>Bacillota</taxon>
        <taxon>Bacilli</taxon>
        <taxon>Bacillales</taxon>
        <taxon>Caryophanaceae</taxon>
        <taxon>Sporosarcina</taxon>
    </lineage>
</organism>
<evidence type="ECO:0000313" key="1">
    <source>
        <dbReference type="EMBL" id="WOV89069.1"/>
    </source>
</evidence>
<reference evidence="1 2" key="1">
    <citation type="submission" date="2023-06" db="EMBL/GenBank/DDBJ databases">
        <title>Sporosarcina sp. nov., isolated from Korean tranditional fermented seafood 'Jeotgal'.</title>
        <authorList>
            <person name="Yang A.I."/>
            <person name="Shin N.-R."/>
        </authorList>
    </citation>
    <scope>NUCLEOTIDE SEQUENCE [LARGE SCALE GENOMIC DNA]</scope>
    <source>
        <strain evidence="1 2">T2O-4</strain>
    </source>
</reference>